<dbReference type="GO" id="GO:0005634">
    <property type="term" value="C:nucleus"/>
    <property type="evidence" value="ECO:0007669"/>
    <property type="project" value="TreeGrafter"/>
</dbReference>
<dbReference type="EMBL" id="JAKMXF010000365">
    <property type="protein sequence ID" value="KAI6645687.1"/>
    <property type="molecule type" value="Genomic_DNA"/>
</dbReference>
<keyword evidence="4" id="KW-1185">Reference proteome</keyword>
<organism evidence="3 4">
    <name type="scientific">Oopsacas minuta</name>
    <dbReference type="NCBI Taxonomy" id="111878"/>
    <lineage>
        <taxon>Eukaryota</taxon>
        <taxon>Metazoa</taxon>
        <taxon>Porifera</taxon>
        <taxon>Hexactinellida</taxon>
        <taxon>Hexasterophora</taxon>
        <taxon>Lyssacinosida</taxon>
        <taxon>Leucopsacidae</taxon>
        <taxon>Oopsacas</taxon>
    </lineage>
</organism>
<dbReference type="Gene3D" id="1.10.8.140">
    <property type="entry name" value="PDCD5-like"/>
    <property type="match status" value="1"/>
</dbReference>
<protein>
    <submittedName>
        <fullName evidence="3">Programmed cell death protein 5-like protein</fullName>
    </submittedName>
</protein>
<dbReference type="PANTHER" id="PTHR10840:SF0">
    <property type="entry name" value="PROGRAMMED CELL DEATH PROTEIN 5"/>
    <property type="match status" value="1"/>
</dbReference>
<evidence type="ECO:0000256" key="2">
    <source>
        <dbReference type="SAM" id="MobiDB-lite"/>
    </source>
</evidence>
<evidence type="ECO:0000313" key="3">
    <source>
        <dbReference type="EMBL" id="KAI6645687.1"/>
    </source>
</evidence>
<dbReference type="Pfam" id="PF01984">
    <property type="entry name" value="dsDNA_bind"/>
    <property type="match status" value="1"/>
</dbReference>
<dbReference type="InterPro" id="IPR002836">
    <property type="entry name" value="PDCD5-like"/>
</dbReference>
<gene>
    <name evidence="3" type="ORF">LOD99_12950</name>
</gene>
<reference evidence="3 4" key="1">
    <citation type="journal article" date="2023" name="BMC Biol.">
        <title>The compact genome of the sponge Oopsacas minuta (Hexactinellida) is lacking key metazoan core genes.</title>
        <authorList>
            <person name="Santini S."/>
            <person name="Schenkelaars Q."/>
            <person name="Jourda C."/>
            <person name="Duchesne M."/>
            <person name="Belahbib H."/>
            <person name="Rocher C."/>
            <person name="Selva M."/>
            <person name="Riesgo A."/>
            <person name="Vervoort M."/>
            <person name="Leys S.P."/>
            <person name="Kodjabachian L."/>
            <person name="Le Bivic A."/>
            <person name="Borchiellini C."/>
            <person name="Claverie J.M."/>
            <person name="Renard E."/>
        </authorList>
    </citation>
    <scope>NUCLEOTIDE SEQUENCE [LARGE SCALE GENOMIC DNA]</scope>
    <source>
        <strain evidence="3">SPO-2</strain>
    </source>
</reference>
<feature type="compositionally biased region" description="Basic and acidic residues" evidence="2">
    <location>
        <begin position="10"/>
        <end position="32"/>
    </location>
</feature>
<evidence type="ECO:0000256" key="1">
    <source>
        <dbReference type="ARBA" id="ARBA00010490"/>
    </source>
</evidence>
<comment type="caution">
    <text evidence="3">The sequence shown here is derived from an EMBL/GenBank/DDBJ whole genome shotgun (WGS) entry which is preliminary data.</text>
</comment>
<accession>A0AAV7J8L8</accession>
<dbReference type="PIRSF" id="PIRSF015730">
    <property type="entry name" value="TFAR19"/>
    <property type="match status" value="1"/>
</dbReference>
<comment type="similarity">
    <text evidence="1">Belongs to the PDCD5 family.</text>
</comment>
<feature type="region of interest" description="Disordered" evidence="2">
    <location>
        <begin position="1"/>
        <end position="32"/>
    </location>
</feature>
<sequence length="122" mass="14008">MAEVPDSELEAIRAKRMSELQKERQGQEGEEKARVEEMQNMLLSQILSQDARARLNSIAIVKPDKAKVVETQLLRMAQSGQIMDKLTEAQLIDLLERFNSQMKSDTKVKFQRRKVDSDSDDD</sequence>
<dbReference type="AlphaFoldDB" id="A0AAV7J8L8"/>
<dbReference type="GO" id="GO:0003677">
    <property type="term" value="F:DNA binding"/>
    <property type="evidence" value="ECO:0007669"/>
    <property type="project" value="InterPro"/>
</dbReference>
<name>A0AAV7J8L8_9METZ</name>
<evidence type="ECO:0000313" key="4">
    <source>
        <dbReference type="Proteomes" id="UP001165289"/>
    </source>
</evidence>
<proteinExistence type="inferred from homology"/>
<dbReference type="Proteomes" id="UP001165289">
    <property type="component" value="Unassembled WGS sequence"/>
</dbReference>
<dbReference type="InterPro" id="IPR036883">
    <property type="entry name" value="PDCD5-like_sf"/>
</dbReference>
<dbReference type="GO" id="GO:0005829">
    <property type="term" value="C:cytosol"/>
    <property type="evidence" value="ECO:0007669"/>
    <property type="project" value="TreeGrafter"/>
</dbReference>
<dbReference type="SUPFAM" id="SSF46950">
    <property type="entry name" value="Double-stranded DNA-binding domain"/>
    <property type="match status" value="1"/>
</dbReference>
<dbReference type="PANTHER" id="PTHR10840">
    <property type="entry name" value="PROGRAMMED CELL DEATH PROTEIN 5"/>
    <property type="match status" value="1"/>
</dbReference>